<dbReference type="Proteomes" id="UP000033121">
    <property type="component" value="Unassembled WGS sequence"/>
</dbReference>
<name>A0A0E9MZE8_9BACT</name>
<dbReference type="AlphaFoldDB" id="A0A0E9MZE8"/>
<dbReference type="Gene3D" id="3.30.450.40">
    <property type="match status" value="1"/>
</dbReference>
<dbReference type="RefSeq" id="WP_046368472.1">
    <property type="nucleotide sequence ID" value="NZ_BBWV01000001.1"/>
</dbReference>
<dbReference type="InterPro" id="IPR029016">
    <property type="entry name" value="GAF-like_dom_sf"/>
</dbReference>
<comment type="caution">
    <text evidence="1">The sequence shown here is derived from an EMBL/GenBank/DDBJ whole genome shotgun (WGS) entry which is preliminary data.</text>
</comment>
<proteinExistence type="predicted"/>
<sequence>MDQTLPELPFINGRLSFAPLVDAWKKNAAAGSPGARRVYQYLLERIHHHPELLSPIDDFSILEEHQEWVDILMTTLFPVSTSDEKDIYAVSVPFNFKFIHTSKAFREYFLDSEGQLKYQPEREAKLKLIDEKCSVAYKMILSKYYGRVITGHVTTILQLPHPETGLPHYFEMELDPTFIQAVPKGELPPLLDDFKCGNMNDLRRMEKLQECLPLDKFVFEGIAIIRIKDVTRREVVNNIKNILLEQHNLEDNSVFADLENEMRTLIGIPGLKLGLTPFLNINNHFVFSEQQYQNTVLLRSMQDKPVKAEVFRVFQEMFQALDEPLLLENIDAAAVEKQPMLGMLTEKGYHSAAFFPLKSEGKLVGVLSAAHAEAGTLNGRHLHEVMPSIPLFVLALEKAAERLDVEVDKVIKKHFTAVQASVEWKFTEAALQYLANKKQGIKAKIETISFDQVFPLYGAIDVRNSSIERNNAIQLDLKEQLEGAGKIVRQAEALTNMPLLKEISFRIEKYQYNVSNILFSGDEILIDNFLKNELVELLQHLRTMVPALQPVIDQYFEAIDPKVKLRVEHRHDFEDSITMINQELARFIDQEQEAAQKIYPHYFERFVTDGVDFNMYIGQSISPDRPFDTFYLKNLKMWQLNTLANAAIMVKQLKDKLSMPLETTQLILAHSLPISISFRTAERKFDVEGAYNIRYEIIKKRIDKVHVRNSNERLTQPGKIAIVYTQAREATEYISYVEYLQNQGVLLHDIEHLELEELQGVIGLKALRVGINMEYGKSSELESERNTRKATVL</sequence>
<organism evidence="1 2">
    <name type="scientific">Flavihumibacter petaseus NBRC 106054</name>
    <dbReference type="NCBI Taxonomy" id="1220578"/>
    <lineage>
        <taxon>Bacteria</taxon>
        <taxon>Pseudomonadati</taxon>
        <taxon>Bacteroidota</taxon>
        <taxon>Chitinophagia</taxon>
        <taxon>Chitinophagales</taxon>
        <taxon>Chitinophagaceae</taxon>
        <taxon>Flavihumibacter</taxon>
    </lineage>
</organism>
<dbReference type="EMBL" id="BBWV01000001">
    <property type="protein sequence ID" value="GAO42883.1"/>
    <property type="molecule type" value="Genomic_DNA"/>
</dbReference>
<gene>
    <name evidence="1" type="ORF">FPE01S_01_19010</name>
</gene>
<dbReference type="STRING" id="1220578.FPE01S_01_19010"/>
<reference evidence="1 2" key="1">
    <citation type="submission" date="2015-04" db="EMBL/GenBank/DDBJ databases">
        <title>Whole genome shotgun sequence of Flavihumibacter petaseus NBRC 106054.</title>
        <authorList>
            <person name="Miyazawa S."/>
            <person name="Hosoyama A."/>
            <person name="Hashimoto M."/>
            <person name="Noguchi M."/>
            <person name="Tsuchikane K."/>
            <person name="Ohji S."/>
            <person name="Yamazoe A."/>
            <person name="Ichikawa N."/>
            <person name="Kimura A."/>
            <person name="Fujita N."/>
        </authorList>
    </citation>
    <scope>NUCLEOTIDE SEQUENCE [LARGE SCALE GENOMIC DNA]</scope>
    <source>
        <strain evidence="1 2">NBRC 106054</strain>
    </source>
</reference>
<keyword evidence="2" id="KW-1185">Reference proteome</keyword>
<protein>
    <recommendedName>
        <fullName evidence="3">GAF domain-containing protein</fullName>
    </recommendedName>
</protein>
<evidence type="ECO:0000313" key="2">
    <source>
        <dbReference type="Proteomes" id="UP000033121"/>
    </source>
</evidence>
<evidence type="ECO:0000313" key="1">
    <source>
        <dbReference type="EMBL" id="GAO42883.1"/>
    </source>
</evidence>
<evidence type="ECO:0008006" key="3">
    <source>
        <dbReference type="Google" id="ProtNLM"/>
    </source>
</evidence>
<dbReference type="OrthoDB" id="627374at2"/>
<accession>A0A0E9MZE8</accession>